<evidence type="ECO:0000313" key="2">
    <source>
        <dbReference type="EMBL" id="WHP06504.1"/>
    </source>
</evidence>
<name>A0ABY8S9X7_9GAMM</name>
<dbReference type="InterPro" id="IPR001932">
    <property type="entry name" value="PPM-type_phosphatase-like_dom"/>
</dbReference>
<dbReference type="Proteomes" id="UP001229836">
    <property type="component" value="Chromosome"/>
</dbReference>
<gene>
    <name evidence="2" type="ORF">QLH32_03290</name>
</gene>
<organism evidence="2 3">
    <name type="scientific">Acinetobacter corruptisaponis</name>
    <dbReference type="NCBI Taxonomy" id="3045147"/>
    <lineage>
        <taxon>Bacteria</taxon>
        <taxon>Pseudomonadati</taxon>
        <taxon>Pseudomonadota</taxon>
        <taxon>Gammaproteobacteria</taxon>
        <taxon>Moraxellales</taxon>
        <taxon>Moraxellaceae</taxon>
        <taxon>Acinetobacter</taxon>
    </lineage>
</organism>
<dbReference type="Pfam" id="PF00481">
    <property type="entry name" value="PP2C"/>
    <property type="match status" value="1"/>
</dbReference>
<dbReference type="RefSeq" id="WP_283268067.1">
    <property type="nucleotide sequence ID" value="NZ_CP125669.1"/>
</dbReference>
<evidence type="ECO:0000259" key="1">
    <source>
        <dbReference type="Pfam" id="PF00481"/>
    </source>
</evidence>
<proteinExistence type="predicted"/>
<feature type="domain" description="PPM-type phosphatase" evidence="1">
    <location>
        <begin position="53"/>
        <end position="150"/>
    </location>
</feature>
<dbReference type="Gene3D" id="3.60.40.10">
    <property type="entry name" value="PPM-type phosphatase domain"/>
    <property type="match status" value="1"/>
</dbReference>
<keyword evidence="3" id="KW-1185">Reference proteome</keyword>
<protein>
    <submittedName>
        <fullName evidence="2">Serine/threonine protein phosphatase</fullName>
    </submittedName>
</protein>
<accession>A0ABY8S9X7</accession>
<dbReference type="InterPro" id="IPR036457">
    <property type="entry name" value="PPM-type-like_dom_sf"/>
</dbReference>
<sequence>MTDLYYEMQALTWRAKPPIQQDAILIGNKVIQHDGFISKRYLYQKDDYWCAAISDGVSSSPKAELAAQTVLRSVLTQTQIQNQIRLQTVQDDLSTDLASNLNTYGASATLAVITPSNPFSFVNIQHLGDSRVYLFSSHNQHWYALTQDHNFLTEMQQNGEVEIKETEQYASFYYMLNHCFCADSLHDVPEFSPKEEYLGEGGRCPLDL</sequence>
<reference evidence="2 3" key="1">
    <citation type="submission" date="2023-05" db="EMBL/GenBank/DDBJ databases">
        <title>The complete genome of Acinetobacter sp. nov KCTC 92772.</title>
        <authorList>
            <person name="Zhou G."/>
        </authorList>
    </citation>
    <scope>NUCLEOTIDE SEQUENCE [LARGE SCALE GENOMIC DNA]</scope>
    <source>
        <strain evidence="2 3">KCTC 92772</strain>
    </source>
</reference>
<evidence type="ECO:0000313" key="3">
    <source>
        <dbReference type="Proteomes" id="UP001229836"/>
    </source>
</evidence>
<dbReference type="SUPFAM" id="SSF81606">
    <property type="entry name" value="PP2C-like"/>
    <property type="match status" value="1"/>
</dbReference>
<dbReference type="EMBL" id="CP125669">
    <property type="protein sequence ID" value="WHP06504.1"/>
    <property type="molecule type" value="Genomic_DNA"/>
</dbReference>